<reference evidence="3 4" key="1">
    <citation type="submission" date="2022-04" db="EMBL/GenBank/DDBJ databases">
        <title>Positive selection, recombination, and allopatry shape intraspecific diversity of widespread and dominant cyanobacteria.</title>
        <authorList>
            <person name="Wei J."/>
            <person name="Shu W."/>
            <person name="Hu C."/>
        </authorList>
    </citation>
    <scope>NUCLEOTIDE SEQUENCE [LARGE SCALE GENOMIC DNA]</scope>
    <source>
        <strain evidence="3 4">GB2-A5</strain>
    </source>
</reference>
<dbReference type="EMBL" id="JAMPKK010000005">
    <property type="protein sequence ID" value="MEP0863648.1"/>
    <property type="molecule type" value="Genomic_DNA"/>
</dbReference>
<organism evidence="3 4">
    <name type="scientific">Funiculus sociatus GB2-A5</name>
    <dbReference type="NCBI Taxonomy" id="2933946"/>
    <lineage>
        <taxon>Bacteria</taxon>
        <taxon>Bacillati</taxon>
        <taxon>Cyanobacteriota</taxon>
        <taxon>Cyanophyceae</taxon>
        <taxon>Coleofasciculales</taxon>
        <taxon>Coleofasciculaceae</taxon>
        <taxon>Funiculus</taxon>
    </lineage>
</organism>
<protein>
    <submittedName>
        <fullName evidence="3">Uncharacterized protein</fullName>
    </submittedName>
</protein>
<comment type="caution">
    <text evidence="3">The sequence shown here is derived from an EMBL/GenBank/DDBJ whole genome shotgun (WGS) entry which is preliminary data.</text>
</comment>
<dbReference type="RefSeq" id="WP_190419005.1">
    <property type="nucleotide sequence ID" value="NZ_JAMPKK010000005.1"/>
</dbReference>
<dbReference type="Proteomes" id="UP001442494">
    <property type="component" value="Unassembled WGS sequence"/>
</dbReference>
<accession>A0ABV0JJN0</accession>
<evidence type="ECO:0000313" key="3">
    <source>
        <dbReference type="EMBL" id="MEP0863648.1"/>
    </source>
</evidence>
<proteinExistence type="predicted"/>
<keyword evidence="2" id="KW-1133">Transmembrane helix</keyword>
<evidence type="ECO:0000313" key="4">
    <source>
        <dbReference type="Proteomes" id="UP001442494"/>
    </source>
</evidence>
<feature type="transmembrane region" description="Helical" evidence="2">
    <location>
        <begin position="34"/>
        <end position="55"/>
    </location>
</feature>
<evidence type="ECO:0000256" key="2">
    <source>
        <dbReference type="SAM" id="Phobius"/>
    </source>
</evidence>
<gene>
    <name evidence="3" type="ORF">NDI37_04095</name>
</gene>
<keyword evidence="2" id="KW-0812">Transmembrane</keyword>
<name>A0ABV0JJN0_9CYAN</name>
<keyword evidence="2" id="KW-0472">Membrane</keyword>
<evidence type="ECO:0000256" key="1">
    <source>
        <dbReference type="SAM" id="MobiDB-lite"/>
    </source>
</evidence>
<sequence length="67" mass="7215">MGSGGIGRIVSPKSPGRLQPKTEYGTFTDSDRSITIGAIALLFIYESAFCVSIFGHKISTIFPVQFC</sequence>
<feature type="region of interest" description="Disordered" evidence="1">
    <location>
        <begin position="1"/>
        <end position="24"/>
    </location>
</feature>
<keyword evidence="4" id="KW-1185">Reference proteome</keyword>